<protein>
    <submittedName>
        <fullName evidence="1">Phosphoribosyl-ATP pyrophosphohydrolase</fullName>
    </submittedName>
</protein>
<dbReference type="AlphaFoldDB" id="A0AA43XL78"/>
<dbReference type="Proteomes" id="UP000449710">
    <property type="component" value="Unassembled WGS sequence"/>
</dbReference>
<dbReference type="EMBL" id="SUMG01000010">
    <property type="protein sequence ID" value="NBG88687.1"/>
    <property type="molecule type" value="Genomic_DNA"/>
</dbReference>
<sequence length="103" mass="12118">MTNYNKLVRDRIPEMIKEAGKTPVTKVIPEEEMESYLIQKLEEEIREFKETRDFEELADLLEVIDALAKLRGDDLFSLERIKADKKTERGGFEERILLESVED</sequence>
<comment type="caution">
    <text evidence="1">The sequence shown here is derived from an EMBL/GenBank/DDBJ whole genome shotgun (WGS) entry which is preliminary data.</text>
</comment>
<evidence type="ECO:0000313" key="1">
    <source>
        <dbReference type="EMBL" id="NBG88687.1"/>
    </source>
</evidence>
<dbReference type="RefSeq" id="WP_160721547.1">
    <property type="nucleotide sequence ID" value="NZ_SUMG01000010.1"/>
</dbReference>
<organism evidence="1 2">
    <name type="scientific">Isachenkonia alkalipeptolytica</name>
    <dbReference type="NCBI Taxonomy" id="2565777"/>
    <lineage>
        <taxon>Bacteria</taxon>
        <taxon>Bacillati</taxon>
        <taxon>Bacillota</taxon>
        <taxon>Clostridia</taxon>
        <taxon>Eubacteriales</taxon>
        <taxon>Clostridiaceae</taxon>
        <taxon>Isachenkonia</taxon>
    </lineage>
</organism>
<gene>
    <name evidence="1" type="ORF">ISALK_09255</name>
</gene>
<reference evidence="1 2" key="1">
    <citation type="submission" date="2019-04" db="EMBL/GenBank/DDBJ databases">
        <title>Isachenkonia alkalipeptolytica gen. nov. sp. nov. a new anaerobic, alkiliphilic organothrophic bacterium capable to reduce synthesized ferrihydrite isolated from a soda lake.</title>
        <authorList>
            <person name="Toshchakov S.V."/>
            <person name="Zavarzina D.G."/>
            <person name="Zhilina T.N."/>
            <person name="Kostrikina N.A."/>
            <person name="Kublanov I.V."/>
        </authorList>
    </citation>
    <scope>NUCLEOTIDE SEQUENCE [LARGE SCALE GENOMIC DNA]</scope>
    <source>
        <strain evidence="1 2">Z-1701</strain>
    </source>
</reference>
<keyword evidence="2" id="KW-1185">Reference proteome</keyword>
<dbReference type="CDD" id="cd11532">
    <property type="entry name" value="NTP-PPase_COG4997"/>
    <property type="match status" value="1"/>
</dbReference>
<name>A0AA43XL78_9CLOT</name>
<accession>A0AA43XL78</accession>
<dbReference type="InterPro" id="IPR038735">
    <property type="entry name" value="MSMEG_1276-like_NTP-PPase_dom"/>
</dbReference>
<evidence type="ECO:0000313" key="2">
    <source>
        <dbReference type="Proteomes" id="UP000449710"/>
    </source>
</evidence>
<proteinExistence type="predicted"/>